<organism evidence="8">
    <name type="scientific">human gut metagenome</name>
    <dbReference type="NCBI Taxonomy" id="408170"/>
    <lineage>
        <taxon>unclassified sequences</taxon>
        <taxon>metagenomes</taxon>
        <taxon>organismal metagenomes</taxon>
    </lineage>
</organism>
<sequence>MKQDTLEGKAKTKNGVKRLCFSIICILLEVIFIITIVTRLNEYAEIINLFTRILSGILVLGLYASNKTSSMKMPWVILILIFPIMGVGLYLLIGLNGGTHKMRERYAEIDSKLLPMLPTVRSV</sequence>
<keyword evidence="3 6" id="KW-0812">Transmembrane</keyword>
<dbReference type="GO" id="GO:0005886">
    <property type="term" value="C:plasma membrane"/>
    <property type="evidence" value="ECO:0007669"/>
    <property type="project" value="UniProtKB-SubCell"/>
</dbReference>
<dbReference type="Pfam" id="PF13396">
    <property type="entry name" value="PLDc_N"/>
    <property type="match status" value="1"/>
</dbReference>
<dbReference type="AlphaFoldDB" id="K1TMK5"/>
<evidence type="ECO:0000256" key="5">
    <source>
        <dbReference type="ARBA" id="ARBA00023136"/>
    </source>
</evidence>
<feature type="domain" description="Cardiolipin synthase N-terminal" evidence="7">
    <location>
        <begin position="61"/>
        <end position="94"/>
    </location>
</feature>
<gene>
    <name evidence="8" type="ORF">OBE_04722</name>
</gene>
<evidence type="ECO:0000256" key="6">
    <source>
        <dbReference type="SAM" id="Phobius"/>
    </source>
</evidence>
<keyword evidence="5 6" id="KW-0472">Membrane</keyword>
<evidence type="ECO:0000259" key="7">
    <source>
        <dbReference type="Pfam" id="PF13396"/>
    </source>
</evidence>
<feature type="transmembrane region" description="Helical" evidence="6">
    <location>
        <begin position="46"/>
        <end position="63"/>
    </location>
</feature>
<evidence type="ECO:0000256" key="1">
    <source>
        <dbReference type="ARBA" id="ARBA00004651"/>
    </source>
</evidence>
<evidence type="ECO:0000256" key="2">
    <source>
        <dbReference type="ARBA" id="ARBA00022475"/>
    </source>
</evidence>
<evidence type="ECO:0000313" key="8">
    <source>
        <dbReference type="EMBL" id="EKC68834.1"/>
    </source>
</evidence>
<dbReference type="EMBL" id="AJWZ01003218">
    <property type="protein sequence ID" value="EKC68834.1"/>
    <property type="molecule type" value="Genomic_DNA"/>
</dbReference>
<comment type="subcellular location">
    <subcellularLocation>
        <location evidence="1">Cell membrane</location>
        <topology evidence="1">Multi-pass membrane protein</topology>
    </subcellularLocation>
</comment>
<evidence type="ECO:0000256" key="3">
    <source>
        <dbReference type="ARBA" id="ARBA00022692"/>
    </source>
</evidence>
<evidence type="ECO:0000256" key="4">
    <source>
        <dbReference type="ARBA" id="ARBA00022989"/>
    </source>
</evidence>
<feature type="transmembrane region" description="Helical" evidence="6">
    <location>
        <begin position="75"/>
        <end position="93"/>
    </location>
</feature>
<name>K1TMK5_9ZZZZ</name>
<keyword evidence="4 6" id="KW-1133">Transmembrane helix</keyword>
<comment type="caution">
    <text evidence="8">The sequence shown here is derived from an EMBL/GenBank/DDBJ whole genome shotgun (WGS) entry which is preliminary data.</text>
</comment>
<dbReference type="InterPro" id="IPR027379">
    <property type="entry name" value="CLS_N"/>
</dbReference>
<keyword evidence="2" id="KW-1003">Cell membrane</keyword>
<feature type="transmembrane region" description="Helical" evidence="6">
    <location>
        <begin position="20"/>
        <end position="40"/>
    </location>
</feature>
<accession>K1TMK5</accession>
<protein>
    <submittedName>
        <fullName evidence="8">Phosphatidylserine/phosphatidylglycerophosphate/ cardiolipin synthase</fullName>
    </submittedName>
</protein>
<proteinExistence type="predicted"/>
<reference evidence="8" key="1">
    <citation type="journal article" date="2013" name="Environ. Microbiol.">
        <title>Microbiota from the distal guts of lean and obese adolescents exhibit partial functional redundancy besides clear differences in community structure.</title>
        <authorList>
            <person name="Ferrer M."/>
            <person name="Ruiz A."/>
            <person name="Lanza F."/>
            <person name="Haange S.B."/>
            <person name="Oberbach A."/>
            <person name="Till H."/>
            <person name="Bargiela R."/>
            <person name="Campoy C."/>
            <person name="Segura M.T."/>
            <person name="Richter M."/>
            <person name="von Bergen M."/>
            <person name="Seifert J."/>
            <person name="Suarez A."/>
        </authorList>
    </citation>
    <scope>NUCLEOTIDE SEQUENCE</scope>
</reference>